<dbReference type="InterPro" id="IPR037165">
    <property type="entry name" value="AldOxase/xan_DH_Mopterin-bd_sf"/>
</dbReference>
<dbReference type="GO" id="GO:0016491">
    <property type="term" value="F:oxidoreductase activity"/>
    <property type="evidence" value="ECO:0007669"/>
    <property type="project" value="InterPro"/>
</dbReference>
<sequence length="946" mass="99455">MGSSRGSRGFGASPLASQGGHPVTEPSRRDVLKWSAAGGIALSLSRLPVAMAAAFDDTQTLPGRARPNPAAAGHGRIDAVAKVTGAKLYVSDFRAADMEGWPATTAHALLVRAADATHVLTGIDLGALDGDLKPTVVVTGQDLAQAGLKGPPFYAGDLLCPVGTTPLYLGQPAALLLFERFDAFDRARVLLREKSPLVFGAETGALARPNYAAMRFTRVAGPTPDAPDVYSPLMEGWISPGVFEAGGRPVWQPLPIAEGGQYKKGATYGEAIRAGIAAADPAALVLDRSFRTQSIDPMFLEPECGLAWYDPKARALRLALGVQSPLEAAEALGDMFGAAKEGVRPKSIDTRFAHLGGGFGGRDHTPFPLYVALAAIFLPNRPIRLAHDRFQQFQGGIKRHAFDIRSKVAFERATGRIRAFAADHVLDGGGLANYSASVAVVSATSAIGAYDVPKVDVTTVAEHTRGVTAGSMRGYGVVQTTVALETLMDEAAAALGIDPVTLRRRNLLKTGGRSMAGNPWTVSVRTPELLDKMEAHALWRGRAAAKAAAPAGTLVGTGLALCVKDYGTGADCALGRVELEPDGRVRIVCDAVEMGNGIGTAMANRVAQYLGRVADEVSVARIDAFGALGLVTSGDPYTITQAAQDKAAKNPRWVPAISSATSASIGAHVGTQAAGEAARILLRFGLWPAALAMWGIRKNDPRRFLWEEAYWQDGMLIMSGLPPLAQPDLAAKAHAMGALTGTMAHAFSRWAWAQAAFPLDGFNWAADLDALAVRRGKGPFKVLDRSFVAFPPASYNRIGTAFVSGCGTLVRVEIDRASGAVRVARGYSVLECGHALAPEVVRGQAHGGFAMGLGQALLENLPPFEDGPGNGRWNLGDYVVARGSDLPVHALEVEILPPVAPNEPPKGMAEVVMIPVVPAILNAIADATGKRFSALPVTPDDVRRVL</sequence>
<dbReference type="PROSITE" id="PS51318">
    <property type="entry name" value="TAT"/>
    <property type="match status" value="1"/>
</dbReference>
<dbReference type="InterPro" id="IPR006311">
    <property type="entry name" value="TAT_signal"/>
</dbReference>
<keyword evidence="5" id="KW-1185">Reference proteome</keyword>
<dbReference type="Proteomes" id="UP000269692">
    <property type="component" value="Unassembled WGS sequence"/>
</dbReference>
<dbReference type="Pfam" id="PF20256">
    <property type="entry name" value="MoCoBD_2"/>
    <property type="match status" value="2"/>
</dbReference>
<feature type="region of interest" description="Disordered" evidence="1">
    <location>
        <begin position="1"/>
        <end position="28"/>
    </location>
</feature>
<organism evidence="4 5">
    <name type="scientific">Xanthobacter tagetidis</name>
    <dbReference type="NCBI Taxonomy" id="60216"/>
    <lineage>
        <taxon>Bacteria</taxon>
        <taxon>Pseudomonadati</taxon>
        <taxon>Pseudomonadota</taxon>
        <taxon>Alphaproteobacteria</taxon>
        <taxon>Hyphomicrobiales</taxon>
        <taxon>Xanthobacteraceae</taxon>
        <taxon>Xanthobacter</taxon>
    </lineage>
</organism>
<protein>
    <submittedName>
        <fullName evidence="4">Xanthine dehydrogenase family protein molybdopterin-binding subunit</fullName>
    </submittedName>
</protein>
<dbReference type="SUPFAM" id="SSF56003">
    <property type="entry name" value="Molybdenum cofactor-binding domain"/>
    <property type="match status" value="1"/>
</dbReference>
<feature type="compositionally biased region" description="Low complexity" evidence="1">
    <location>
        <begin position="1"/>
        <end position="13"/>
    </location>
</feature>
<name>A0A3L7A4T3_9HYPH</name>
<evidence type="ECO:0000259" key="2">
    <source>
        <dbReference type="Pfam" id="PF02738"/>
    </source>
</evidence>
<dbReference type="PANTHER" id="PTHR11908">
    <property type="entry name" value="XANTHINE DEHYDROGENASE"/>
    <property type="match status" value="1"/>
</dbReference>
<comment type="caution">
    <text evidence="4">The sequence shown here is derived from an EMBL/GenBank/DDBJ whole genome shotgun (WGS) entry which is preliminary data.</text>
</comment>
<evidence type="ECO:0000259" key="3">
    <source>
        <dbReference type="Pfam" id="PF20256"/>
    </source>
</evidence>
<evidence type="ECO:0000313" key="5">
    <source>
        <dbReference type="Proteomes" id="UP000269692"/>
    </source>
</evidence>
<dbReference type="OrthoDB" id="6177861at2"/>
<reference evidence="4 5" key="1">
    <citation type="submission" date="2018-10" db="EMBL/GenBank/DDBJ databases">
        <title>Xanthobacter tagetidis genome sequencing and assembly.</title>
        <authorList>
            <person name="Maclea K.S."/>
            <person name="Goen A.E."/>
            <person name="Fatima S.A."/>
        </authorList>
    </citation>
    <scope>NUCLEOTIDE SEQUENCE [LARGE SCALE GENOMIC DNA]</scope>
    <source>
        <strain evidence="4 5">ATCC 700314</strain>
    </source>
</reference>
<proteinExistence type="predicted"/>
<dbReference type="AlphaFoldDB" id="A0A3L7A4T3"/>
<evidence type="ECO:0000313" key="4">
    <source>
        <dbReference type="EMBL" id="RLP74870.1"/>
    </source>
</evidence>
<dbReference type="SUPFAM" id="SSF54665">
    <property type="entry name" value="CO dehydrogenase molybdoprotein N-domain-like"/>
    <property type="match status" value="1"/>
</dbReference>
<evidence type="ECO:0000256" key="1">
    <source>
        <dbReference type="SAM" id="MobiDB-lite"/>
    </source>
</evidence>
<feature type="domain" description="Aldehyde oxidase/xanthine dehydrogenase first molybdopterin binding" evidence="2">
    <location>
        <begin position="277"/>
        <end position="507"/>
    </location>
</feature>
<dbReference type="EMBL" id="RCTF01000017">
    <property type="protein sequence ID" value="RLP74870.1"/>
    <property type="molecule type" value="Genomic_DNA"/>
</dbReference>
<dbReference type="GO" id="GO:0005506">
    <property type="term" value="F:iron ion binding"/>
    <property type="evidence" value="ECO:0007669"/>
    <property type="project" value="InterPro"/>
</dbReference>
<dbReference type="Gene3D" id="3.30.365.10">
    <property type="entry name" value="Aldehyde oxidase/xanthine dehydrogenase, molybdopterin binding domain"/>
    <property type="match status" value="4"/>
</dbReference>
<gene>
    <name evidence="4" type="ORF">D9R14_17865</name>
</gene>
<accession>A0A3L7A4T3</accession>
<feature type="domain" description="Aldehyde oxidase/xanthine dehydrogenase second molybdopterin binding" evidence="3">
    <location>
        <begin position="533"/>
        <end position="620"/>
    </location>
</feature>
<dbReference type="RefSeq" id="WP_121624705.1">
    <property type="nucleotide sequence ID" value="NZ_JACIIW010000005.1"/>
</dbReference>
<dbReference type="InterPro" id="IPR016208">
    <property type="entry name" value="Ald_Oxase/xanthine_DH-like"/>
</dbReference>
<dbReference type="Pfam" id="PF02738">
    <property type="entry name" value="MoCoBD_1"/>
    <property type="match status" value="1"/>
</dbReference>
<dbReference type="PANTHER" id="PTHR11908:SF123">
    <property type="entry name" value="ALDEHYDE OXIDOREDUCTASE MOLYBDENUM-BINDING SUBUNIT PAOC"/>
    <property type="match status" value="1"/>
</dbReference>
<dbReference type="InterPro" id="IPR008274">
    <property type="entry name" value="AldOxase/xan_DH_MoCoBD1"/>
</dbReference>
<dbReference type="InterPro" id="IPR046867">
    <property type="entry name" value="AldOxase/xan_DH_MoCoBD2"/>
</dbReference>
<feature type="domain" description="Aldehyde oxidase/xanthine dehydrogenase second molybdopterin binding" evidence="3">
    <location>
        <begin position="796"/>
        <end position="867"/>
    </location>
</feature>
<dbReference type="InterPro" id="IPR036856">
    <property type="entry name" value="Ald_Oxase/Xan_DH_a/b_sf"/>
</dbReference>